<feature type="compositionally biased region" description="Polar residues" evidence="1">
    <location>
        <begin position="121"/>
        <end position="130"/>
    </location>
</feature>
<feature type="compositionally biased region" description="Low complexity" evidence="1">
    <location>
        <begin position="600"/>
        <end position="613"/>
    </location>
</feature>
<feature type="region of interest" description="Disordered" evidence="1">
    <location>
        <begin position="114"/>
        <end position="653"/>
    </location>
</feature>
<feature type="compositionally biased region" description="Low complexity" evidence="1">
    <location>
        <begin position="472"/>
        <end position="481"/>
    </location>
</feature>
<feature type="compositionally biased region" description="Basic and acidic residues" evidence="1">
    <location>
        <begin position="581"/>
        <end position="597"/>
    </location>
</feature>
<accession>A0ABQ0LPX6</accession>
<evidence type="ECO:0000313" key="3">
    <source>
        <dbReference type="Proteomes" id="UP000815677"/>
    </source>
</evidence>
<feature type="compositionally biased region" description="Low complexity" evidence="1">
    <location>
        <begin position="423"/>
        <end position="449"/>
    </location>
</feature>
<evidence type="ECO:0000256" key="1">
    <source>
        <dbReference type="SAM" id="MobiDB-lite"/>
    </source>
</evidence>
<organism evidence="2 3">
    <name type="scientific">Mycena chlorophos</name>
    <name type="common">Agaric fungus</name>
    <name type="synonym">Agaricus chlorophos</name>
    <dbReference type="NCBI Taxonomy" id="658473"/>
    <lineage>
        <taxon>Eukaryota</taxon>
        <taxon>Fungi</taxon>
        <taxon>Dikarya</taxon>
        <taxon>Basidiomycota</taxon>
        <taxon>Agaricomycotina</taxon>
        <taxon>Agaricomycetes</taxon>
        <taxon>Agaricomycetidae</taxon>
        <taxon>Agaricales</taxon>
        <taxon>Marasmiineae</taxon>
        <taxon>Mycenaceae</taxon>
        <taxon>Mycena</taxon>
    </lineage>
</organism>
<feature type="compositionally biased region" description="Polar residues" evidence="1">
    <location>
        <begin position="214"/>
        <end position="245"/>
    </location>
</feature>
<dbReference type="Proteomes" id="UP000815677">
    <property type="component" value="Unassembled WGS sequence"/>
</dbReference>
<reference evidence="2" key="1">
    <citation type="submission" date="2014-09" db="EMBL/GenBank/DDBJ databases">
        <title>Genome sequence of the luminous mushroom Mycena chlorophos for searching fungal bioluminescence genes.</title>
        <authorList>
            <person name="Tanaka Y."/>
            <person name="Kasuga D."/>
            <person name="Oba Y."/>
            <person name="Hase S."/>
            <person name="Sato K."/>
            <person name="Oba Y."/>
            <person name="Sakakibara Y."/>
        </authorList>
    </citation>
    <scope>NUCLEOTIDE SEQUENCE</scope>
</reference>
<sequence>MTEKPRPRNVLVEVAEVDHEEPLAEAPAPVEKSYSWEDLLDEWFTLPVQTVQAFTVKDDEHPAEVASEPKKRWASSPIVLPRNWKMQAGISGWNPTSSSSPALTSASTDSKFNFTAKGIEPTTSALQPKSNKLEEKDQKARAAPTQRPGLSAASLSPSARGSKPTLAKNDATSRPSTPADPAAQLKPAAPVASLLADAKHSAPMGPTGEKKAPATSSPPTQRATPSIQTPPNASPSGSTIEPTSRTKPRKQTPLSTAASTPVLQETAIQKPTEKTGRVETSKTPPISGPPIPTDVSRVASPSASGPKAGAANNAPQPRLGKAGDQTVRDSSHMIAPVATPKPDSSGRESNLAPAKPWTATARKQNRAPGSQPTGPGTAVAPTQDHKPGGAESQTQTATSAAGEQSPTAPTGSKTEWSNRKTVPATTPQANIPPNATTNAASRVAPAATASPDPSGVTVTPARESKPGPAPARPQADAQQAPSNPELLIAKGPVAAPQPNVRTETPAKPAEAPVGRGATPVSRVRQPHENSRETAVVAHEPKGTLSTAPKSGPGAIAARPDVSGDAEPNTGSGPGTATIHAAEPRDGGAHMRQSRKEVLGPVARVPTPTPTVRQPTPPLRQPTPPPRPSPAPTPAPAPKKDGFWRRVGKAVGLI</sequence>
<feature type="compositionally biased region" description="Pro residues" evidence="1">
    <location>
        <begin position="614"/>
        <end position="636"/>
    </location>
</feature>
<gene>
    <name evidence="2" type="ORF">MCHLO_10154</name>
</gene>
<proteinExistence type="predicted"/>
<dbReference type="EMBL" id="DF848207">
    <property type="protein sequence ID" value="GAT53163.1"/>
    <property type="molecule type" value="Genomic_DNA"/>
</dbReference>
<evidence type="ECO:0000313" key="2">
    <source>
        <dbReference type="EMBL" id="GAT53163.1"/>
    </source>
</evidence>
<feature type="compositionally biased region" description="Basic and acidic residues" evidence="1">
    <location>
        <begin position="131"/>
        <end position="140"/>
    </location>
</feature>
<feature type="compositionally biased region" description="Polar residues" evidence="1">
    <location>
        <begin position="406"/>
        <end position="415"/>
    </location>
</feature>
<keyword evidence="3" id="KW-1185">Reference proteome</keyword>
<feature type="compositionally biased region" description="Polar residues" evidence="1">
    <location>
        <begin position="252"/>
        <end position="269"/>
    </location>
</feature>
<feature type="compositionally biased region" description="Basic and acidic residues" evidence="1">
    <location>
        <begin position="271"/>
        <end position="280"/>
    </location>
</feature>
<feature type="compositionally biased region" description="Low complexity" evidence="1">
    <location>
        <begin position="147"/>
        <end position="162"/>
    </location>
</feature>
<name>A0ABQ0LPX6_MYCCL</name>
<feature type="compositionally biased region" description="Low complexity" evidence="1">
    <location>
        <begin position="389"/>
        <end position="405"/>
    </location>
</feature>
<protein>
    <submittedName>
        <fullName evidence="2">Uncharacterized protein</fullName>
    </submittedName>
</protein>
<feature type="compositionally biased region" description="Low complexity" evidence="1">
    <location>
        <begin position="299"/>
        <end position="315"/>
    </location>
</feature>